<comment type="caution">
    <text evidence="3">The sequence shown here is derived from an EMBL/GenBank/DDBJ whole genome shotgun (WGS) entry which is preliminary data.</text>
</comment>
<protein>
    <submittedName>
        <fullName evidence="3">Chromosome segregation ATPase</fullName>
    </submittedName>
</protein>
<evidence type="ECO:0000313" key="4">
    <source>
        <dbReference type="Proteomes" id="UP000238937"/>
    </source>
</evidence>
<feature type="region of interest" description="Disordered" evidence="1">
    <location>
        <begin position="605"/>
        <end position="637"/>
    </location>
</feature>
<dbReference type="AlphaFoldDB" id="A0A2T1GFV8"/>
<feature type="compositionally biased region" description="Polar residues" evidence="1">
    <location>
        <begin position="605"/>
        <end position="615"/>
    </location>
</feature>
<accession>A0A2T1GFV8</accession>
<dbReference type="Proteomes" id="UP000238937">
    <property type="component" value="Unassembled WGS sequence"/>
</dbReference>
<feature type="compositionally biased region" description="Low complexity" evidence="1">
    <location>
        <begin position="623"/>
        <end position="637"/>
    </location>
</feature>
<keyword evidence="2" id="KW-1133">Transmembrane helix</keyword>
<feature type="transmembrane region" description="Helical" evidence="2">
    <location>
        <begin position="36"/>
        <end position="59"/>
    </location>
</feature>
<keyword evidence="4" id="KW-1185">Reference proteome</keyword>
<evidence type="ECO:0000256" key="1">
    <source>
        <dbReference type="SAM" id="MobiDB-lite"/>
    </source>
</evidence>
<sequence length="637" mass="69341">MAKPNSRFDFEPANQATKQLVNQMPGWLRLSFIRSWVFWAIMTLGISGGLVYLALGLLLNPKAVPNCPEIFVPMSSASLRVYCGQLAASKQTLTDLVAALNLVKDIPANDPTRGYVDSNVQRWSLSILRLAEATYQEGNYDEAVNAAKQVPPNVPAHKVVSKRLAQWQQTWTKGIALDKETRALLNSSKWVNAYSVAVKLTRLNNRYWATTKYQELADLVQIAKADSAKLDEARQLVKTTDIKTLLKAIEIAKKVDPKSFAQTEAKTLIGTAASQMLKLARAKLDKNDWQGALEIANQTPEVSPIKTELQDLINLSQALSHATNSSIAELETAISLVQGIGANSSMYQRAQQSTIAWQLEIQDLAALQHARSLATTGTVKDLQAAIMEVQRIPASNPRGKEAAQVVSEWRKQIETVEDTPYITAADKLAATGTAAGVQNAIAQLNQIRPGRALYPQAQQKVQQWTAAIQRAEDGPILAQAESLASSGDLSAAVAMGQRIRRGRAMYAQTQERVNDWQAQLQAANNLASAQRLAGNGTPESLLGAIQAAARVPKSSQLRSQARLLMDNWGAQMLEVAQSTATSDLRRAISIAKAIPSNTSAYGSAQSYVQQWEQQLNPEPTPSPSETENSDSNSILGN</sequence>
<proteinExistence type="predicted"/>
<name>A0A2T1GFV8_9CYAN</name>
<gene>
    <name evidence="3" type="ORF">C7B77_11635</name>
</gene>
<reference evidence="3 4" key="1">
    <citation type="submission" date="2018-03" db="EMBL/GenBank/DDBJ databases">
        <title>The ancient ancestry and fast evolution of plastids.</title>
        <authorList>
            <person name="Moore K.R."/>
            <person name="Magnabosco C."/>
            <person name="Momper L."/>
            <person name="Gold D.A."/>
            <person name="Bosak T."/>
            <person name="Fournier G.P."/>
        </authorList>
    </citation>
    <scope>NUCLEOTIDE SEQUENCE [LARGE SCALE GENOMIC DNA]</scope>
    <source>
        <strain evidence="3 4">CCALA 037</strain>
    </source>
</reference>
<evidence type="ECO:0000313" key="3">
    <source>
        <dbReference type="EMBL" id="PSB56502.1"/>
    </source>
</evidence>
<keyword evidence="2" id="KW-0812">Transmembrane</keyword>
<dbReference type="EMBL" id="PVWO01000122">
    <property type="protein sequence ID" value="PSB56502.1"/>
    <property type="molecule type" value="Genomic_DNA"/>
</dbReference>
<organism evidence="3 4">
    <name type="scientific">Chamaesiphon polymorphus CCALA 037</name>
    <dbReference type="NCBI Taxonomy" id="2107692"/>
    <lineage>
        <taxon>Bacteria</taxon>
        <taxon>Bacillati</taxon>
        <taxon>Cyanobacteriota</taxon>
        <taxon>Cyanophyceae</taxon>
        <taxon>Gomontiellales</taxon>
        <taxon>Chamaesiphonaceae</taxon>
        <taxon>Chamaesiphon</taxon>
    </lineage>
</organism>
<keyword evidence="2" id="KW-0472">Membrane</keyword>
<evidence type="ECO:0000256" key="2">
    <source>
        <dbReference type="SAM" id="Phobius"/>
    </source>
</evidence>